<proteinExistence type="predicted"/>
<dbReference type="InterPro" id="IPR037165">
    <property type="entry name" value="AldOxase/xan_DH_Mopterin-bd_sf"/>
</dbReference>
<dbReference type="GO" id="GO:0005506">
    <property type="term" value="F:iron ion binding"/>
    <property type="evidence" value="ECO:0007669"/>
    <property type="project" value="InterPro"/>
</dbReference>
<organism evidence="2 3">
    <name type="scientific">Zestosphaera tikiterensis</name>
    <dbReference type="NCBI Taxonomy" id="1973259"/>
    <lineage>
        <taxon>Archaea</taxon>
        <taxon>Thermoproteota</taxon>
        <taxon>Thermoprotei</taxon>
        <taxon>Desulfurococcales</taxon>
        <taxon>Desulfurococcaceae</taxon>
        <taxon>Zestosphaera</taxon>
    </lineage>
</organism>
<dbReference type="Pfam" id="PF20256">
    <property type="entry name" value="MoCoBD_2"/>
    <property type="match status" value="1"/>
</dbReference>
<comment type="caution">
    <text evidence="2">The sequence shown here is derived from an EMBL/GenBank/DDBJ whole genome shotgun (WGS) entry which is preliminary data.</text>
</comment>
<name>A0A2R7Y7Q5_9CREN</name>
<dbReference type="EMBL" id="NBVN01000002">
    <property type="protein sequence ID" value="PUA33565.1"/>
    <property type="molecule type" value="Genomic_DNA"/>
</dbReference>
<dbReference type="AlphaFoldDB" id="A0A2R7Y7Q5"/>
<dbReference type="GO" id="GO:0016491">
    <property type="term" value="F:oxidoreductase activity"/>
    <property type="evidence" value="ECO:0007669"/>
    <property type="project" value="InterPro"/>
</dbReference>
<sequence length="785" mass="86248">MTAWSFLGSKTLRKDSLAKVSGALKFTNDLEVPGMLIGRIFRSPYAFADVKRINKERAERLGAVVITPDDVPQKLYNPRLVSVHEVTFKDHQVLTKRPRFVGDPIAAVAASSEELAQRALELLEVEFENIRKPILDPFEAMSPDAPPIHERIMKGDKWVEVKNNVGAELTYSEGDVDEAFKKADVVIERFFKTGRRYHMQLEPKAVLCVPHTDGSITIYTTTQTIHNTRILVSQIFDLPESKVNVVKVPIGGSFGSSIQTNVIVPIAVALCLKARKPVKIALTREEDMYDHVGFSMHFRIKAGATKEGFLIGGEFENIIDIGAHQVQPYPLLGTSLGWFVSLYKWRNIRYVGRAVYTNKVPGCAIRGYGAPEVTWAVETIVDELAEELKIDPLEFRLRNYVGKGDIFWGQGPTVRSVIKSDGVPELLKEGSELIGWSSRGRPEDKKGRFRRGIGVGRGFHTSGAGGPISGEVIDYSGAVLKVNEDGSIDYITALQDHGGGTLDAHVKIIAEALGVPPELINVVWSDTSTTPYDVCTHASRGTYVGGAAALKAAEIVKQKIFEYAVRVLGRVVNPEALKIRYDRELKQAVIYVEGNPDLKITLKELATIAWQRNWGTIAAVVTHRATSAPPSFTVWFVEVEVDTYTGKVRPVRVVAGADIGTVINKDLAEGQLHGGFAMGWGMAVAEDTPYNPTTGELLCRGFITDYKIVTAQDMPKVEDFKVLFAETYEPTGPFGAKGLGEAASNPVAAAVANAIANAIGVRFYELPITPDKILKALKERGEWFE</sequence>
<dbReference type="InterPro" id="IPR008274">
    <property type="entry name" value="AldOxase/xan_DH_MoCoBD1"/>
</dbReference>
<dbReference type="InterPro" id="IPR016208">
    <property type="entry name" value="Ald_Oxase/xanthine_DH-like"/>
</dbReference>
<dbReference type="SMART" id="SM01008">
    <property type="entry name" value="Ald_Xan_dh_C"/>
    <property type="match status" value="1"/>
</dbReference>
<dbReference type="Gene3D" id="3.90.1170.50">
    <property type="entry name" value="Aldehyde oxidase/xanthine dehydrogenase, a/b hammerhead"/>
    <property type="match status" value="1"/>
</dbReference>
<dbReference type="SUPFAM" id="SSF54665">
    <property type="entry name" value="CO dehydrogenase molybdoprotein N-domain-like"/>
    <property type="match status" value="1"/>
</dbReference>
<reference evidence="2 3" key="1">
    <citation type="journal article" date="2018" name="Syst. Appl. Microbiol.">
        <title>A new symbiotic nanoarchaeote (Candidatus Nanoclepta minutus) and its host (Zestosphaera tikiterensis gen. nov., sp. nov.) from a New Zealand hot spring.</title>
        <authorList>
            <person name="St John E."/>
            <person name="Liu Y."/>
            <person name="Podar M."/>
            <person name="Stott M.B."/>
            <person name="Meneghin J."/>
            <person name="Chen Z."/>
            <person name="Lagutin K."/>
            <person name="Mitchell K."/>
            <person name="Reysenbach A.L."/>
        </authorList>
    </citation>
    <scope>NUCLEOTIDE SEQUENCE [LARGE SCALE GENOMIC DNA]</scope>
    <source>
        <strain evidence="2">NZ3</strain>
    </source>
</reference>
<evidence type="ECO:0000313" key="3">
    <source>
        <dbReference type="Proteomes" id="UP000244093"/>
    </source>
</evidence>
<feature type="domain" description="Aldehyde oxidase/xanthine dehydrogenase a/b hammerhead" evidence="1">
    <location>
        <begin position="21"/>
        <end position="131"/>
    </location>
</feature>
<dbReference type="PANTHER" id="PTHR11908:SF157">
    <property type="entry name" value="XANTHINE DEHYDROGENASE SUBUNIT D-RELATED"/>
    <property type="match status" value="1"/>
</dbReference>
<dbReference type="InterPro" id="IPR000674">
    <property type="entry name" value="Ald_Oxase/Xan_DH_a/b"/>
</dbReference>
<accession>A0A2R7Y7Q5</accession>
<protein>
    <submittedName>
        <fullName evidence="2">Carbon monoxide dehydrogenase</fullName>
    </submittedName>
</protein>
<dbReference type="Pfam" id="PF02738">
    <property type="entry name" value="MoCoBD_1"/>
    <property type="match status" value="1"/>
</dbReference>
<dbReference type="PANTHER" id="PTHR11908">
    <property type="entry name" value="XANTHINE DEHYDROGENASE"/>
    <property type="match status" value="1"/>
</dbReference>
<dbReference type="SUPFAM" id="SSF56003">
    <property type="entry name" value="Molybdenum cofactor-binding domain"/>
    <property type="match status" value="1"/>
</dbReference>
<evidence type="ECO:0000313" key="2">
    <source>
        <dbReference type="EMBL" id="PUA33565.1"/>
    </source>
</evidence>
<dbReference type="Proteomes" id="UP000244093">
    <property type="component" value="Unassembled WGS sequence"/>
</dbReference>
<gene>
    <name evidence="2" type="ORF">B7O98_03875</name>
</gene>
<evidence type="ECO:0000259" key="1">
    <source>
        <dbReference type="SMART" id="SM01008"/>
    </source>
</evidence>
<dbReference type="Pfam" id="PF01315">
    <property type="entry name" value="Ald_Xan_dh_C"/>
    <property type="match status" value="1"/>
</dbReference>
<dbReference type="Gene3D" id="3.30.365.10">
    <property type="entry name" value="Aldehyde oxidase/xanthine dehydrogenase, molybdopterin binding domain"/>
    <property type="match status" value="4"/>
</dbReference>
<dbReference type="InterPro" id="IPR046867">
    <property type="entry name" value="AldOxase/xan_DH_MoCoBD2"/>
</dbReference>
<dbReference type="InterPro" id="IPR036856">
    <property type="entry name" value="Ald_Oxase/Xan_DH_a/b_sf"/>
</dbReference>